<dbReference type="STRING" id="926569.ANT_17100"/>
<accession>E8N5M2</accession>
<evidence type="ECO:0000313" key="1">
    <source>
        <dbReference type="EMBL" id="BAJ63736.1"/>
    </source>
</evidence>
<dbReference type="InParanoid" id="E8N5M2"/>
<dbReference type="AlphaFoldDB" id="E8N5M2"/>
<gene>
    <name evidence="1" type="ordered locus">ANT_17100</name>
</gene>
<evidence type="ECO:0000313" key="2">
    <source>
        <dbReference type="Proteomes" id="UP000008922"/>
    </source>
</evidence>
<proteinExistence type="predicted"/>
<organism evidence="1 2">
    <name type="scientific">Anaerolinea thermophila (strain DSM 14523 / JCM 11388 / NBRC 100420 / UNI-1)</name>
    <dbReference type="NCBI Taxonomy" id="926569"/>
    <lineage>
        <taxon>Bacteria</taxon>
        <taxon>Bacillati</taxon>
        <taxon>Chloroflexota</taxon>
        <taxon>Anaerolineae</taxon>
        <taxon>Anaerolineales</taxon>
        <taxon>Anaerolineaceae</taxon>
        <taxon>Anaerolinea</taxon>
    </lineage>
</organism>
<dbReference type="EMBL" id="AP012029">
    <property type="protein sequence ID" value="BAJ63736.1"/>
    <property type="molecule type" value="Genomic_DNA"/>
</dbReference>
<dbReference type="Proteomes" id="UP000008922">
    <property type="component" value="Chromosome"/>
</dbReference>
<dbReference type="HOGENOM" id="CLU_2955169_0_0_0"/>
<reference evidence="1 2" key="1">
    <citation type="submission" date="2010-12" db="EMBL/GenBank/DDBJ databases">
        <title>Whole genome sequence of Anaerolinea thermophila UNI-1.</title>
        <authorList>
            <person name="Narita-Yamada S."/>
            <person name="Kishi E."/>
            <person name="Watanabe Y."/>
            <person name="Takasaki K."/>
            <person name="Ankai A."/>
            <person name="Oguchi A."/>
            <person name="Fukui S."/>
            <person name="Takahashi M."/>
            <person name="Yashiro I."/>
            <person name="Hosoyama A."/>
            <person name="Sekiguchi Y."/>
            <person name="Hanada S."/>
            <person name="Fujita N."/>
        </authorList>
    </citation>
    <scope>NUCLEOTIDE SEQUENCE [LARGE SCALE GENOMIC DNA]</scope>
    <source>
        <strain evidence="2">DSM 14523 / JCM 11388 / NBRC 100420 / UNI-1</strain>
    </source>
</reference>
<keyword evidence="2" id="KW-1185">Reference proteome</keyword>
<name>E8N5M2_ANATU</name>
<protein>
    <submittedName>
        <fullName evidence="1">Uncharacterized protein</fullName>
    </submittedName>
</protein>
<dbReference type="KEGG" id="atm:ANT_17100"/>
<sequence length="62" mass="7131">MVEAKQQCVFCGLDHRTVPLITLQYRDETYFICPQHLPVLIHNPQLLVGKLPGVENLEGYDH</sequence>